<dbReference type="InterPro" id="IPR039564">
    <property type="entry name" value="Peptidase_C39-like"/>
</dbReference>
<dbReference type="Proteomes" id="UP000606490">
    <property type="component" value="Unassembled WGS sequence"/>
</dbReference>
<accession>A0ABS1VF59</accession>
<feature type="region of interest" description="Disordered" evidence="1">
    <location>
        <begin position="1"/>
        <end position="75"/>
    </location>
</feature>
<reference evidence="3 4" key="1">
    <citation type="submission" date="2021-01" db="EMBL/GenBank/DDBJ databases">
        <title>Belnapia mucosa sp. nov. and Belnapia arida sp. nov., isolated from the Tabernas Desert (Almeria, Spain).</title>
        <authorList>
            <person name="Molina-Menor E."/>
            <person name="Vidal-Verdu A."/>
            <person name="Calonge A."/>
            <person name="Satari L."/>
            <person name="Pereto Magraner J."/>
            <person name="Porcar Miralles M."/>
        </authorList>
    </citation>
    <scope>NUCLEOTIDE SEQUENCE [LARGE SCALE GENOMIC DNA]</scope>
    <source>
        <strain evidence="3 4">T6</strain>
    </source>
</reference>
<dbReference type="RefSeq" id="WP_202829113.1">
    <property type="nucleotide sequence ID" value="NZ_JAEUXJ010000036.1"/>
</dbReference>
<protein>
    <submittedName>
        <fullName evidence="3">C39 family peptidase</fullName>
    </submittedName>
</protein>
<organism evidence="3 4">
    <name type="scientific">Belnapia mucosa</name>
    <dbReference type="NCBI Taxonomy" id="2804532"/>
    <lineage>
        <taxon>Bacteria</taxon>
        <taxon>Pseudomonadati</taxon>
        <taxon>Pseudomonadota</taxon>
        <taxon>Alphaproteobacteria</taxon>
        <taxon>Acetobacterales</taxon>
        <taxon>Roseomonadaceae</taxon>
        <taxon>Belnapia</taxon>
    </lineage>
</organism>
<proteinExistence type="predicted"/>
<evidence type="ECO:0000313" key="4">
    <source>
        <dbReference type="Proteomes" id="UP000606490"/>
    </source>
</evidence>
<gene>
    <name evidence="3" type="ORF">JMJ55_29105</name>
</gene>
<dbReference type="Pfam" id="PF13529">
    <property type="entry name" value="Peptidase_C39_2"/>
    <property type="match status" value="1"/>
</dbReference>
<evidence type="ECO:0000256" key="1">
    <source>
        <dbReference type="SAM" id="MobiDB-lite"/>
    </source>
</evidence>
<feature type="compositionally biased region" description="Basic and acidic residues" evidence="1">
    <location>
        <begin position="66"/>
        <end position="75"/>
    </location>
</feature>
<evidence type="ECO:0000259" key="2">
    <source>
        <dbReference type="Pfam" id="PF13529"/>
    </source>
</evidence>
<name>A0ABS1VF59_9PROT</name>
<keyword evidence="4" id="KW-1185">Reference proteome</keyword>
<evidence type="ECO:0000313" key="3">
    <source>
        <dbReference type="EMBL" id="MBL6459379.1"/>
    </source>
</evidence>
<dbReference type="EMBL" id="JAEUXJ010000036">
    <property type="protein sequence ID" value="MBL6459379.1"/>
    <property type="molecule type" value="Genomic_DNA"/>
</dbReference>
<sequence>MSDTPTGSDSPTDLTQSIQDIAQPSTFGSPPTESSLLDSLQNNQDHNELQLDRGTASPVSPALVGDPERDAQHWQHQDTGFTCAIVAQLGIIETFTGTAVTEAQLVYDATVNGWLTDAGTYLPDMGKLLDKYGVPNHTKTDATIEDLVAELAAGHRVIVTIDSGELWGADGPLDPQIADHAIWVTGMDLSDPANPKVIINDSGDPNGGGKSYDLRHFADSWSRGGYAYVATDQAPPDYQITNADFDPAQGRIPALTEYFEEAHPGFASRVDAANDYGTLGGRRYGADAASLPPASSPLEELQQADRDALFRAI</sequence>
<feature type="compositionally biased region" description="Polar residues" evidence="1">
    <location>
        <begin position="1"/>
        <end position="44"/>
    </location>
</feature>
<feature type="domain" description="Peptidase C39-like" evidence="2">
    <location>
        <begin position="80"/>
        <end position="202"/>
    </location>
</feature>
<comment type="caution">
    <text evidence="3">The sequence shown here is derived from an EMBL/GenBank/DDBJ whole genome shotgun (WGS) entry which is preliminary data.</text>
</comment>
<dbReference type="Gene3D" id="3.90.70.10">
    <property type="entry name" value="Cysteine proteinases"/>
    <property type="match status" value="1"/>
</dbReference>